<sequence length="319" mass="34403">MLLLLFPVAMGAGLAMQTAVNSKLRSFTFSSYLSSGFSFLMAWLFLLLLSLFTHQSLMISSTVFTHNPGWLWLGGLFGAIALTGNVVLFQKIGSLQTTVLPIMGQIVMSVIIDQFGLFKSPSSPLTLAKILGLGLIIAGVVLSLGILDAQDAIRKDGKDAQLPIAHDSLILYQVFAIVAGMLMAIQTAVNGYLGTVLRSPIHAAFVSFSIGVLCLLIVNLAVSTKFTNLRLAVKQGRHYWWIWIGGIIGALYVLCSSWLVPLIGTGQVVVLALFGQLFFSALVENFGLFASPKTQITRSKIIGLCVLFLGVLVVKFISF</sequence>
<dbReference type="RefSeq" id="WP_225421330.1">
    <property type="nucleotide sequence ID" value="NZ_JBHTOM010000009.1"/>
</dbReference>
<feature type="transmembrane region" description="Helical" evidence="1">
    <location>
        <begin position="201"/>
        <end position="220"/>
    </location>
</feature>
<dbReference type="Proteomes" id="UP001597195">
    <property type="component" value="Unassembled WGS sequence"/>
</dbReference>
<evidence type="ECO:0000313" key="3">
    <source>
        <dbReference type="Proteomes" id="UP001597195"/>
    </source>
</evidence>
<name>A0ABW4H491_9LACO</name>
<dbReference type="PANTHER" id="PTHR34821:SF2">
    <property type="entry name" value="INNER MEMBRANE PROTEIN YDCZ"/>
    <property type="match status" value="1"/>
</dbReference>
<dbReference type="PANTHER" id="PTHR34821">
    <property type="entry name" value="INNER MEMBRANE PROTEIN YDCZ"/>
    <property type="match status" value="1"/>
</dbReference>
<dbReference type="EMBL" id="JBHTOM010000009">
    <property type="protein sequence ID" value="MFD1549568.1"/>
    <property type="molecule type" value="Genomic_DNA"/>
</dbReference>
<dbReference type="PRINTS" id="PR00173">
    <property type="entry name" value="EDTRNSPORT"/>
</dbReference>
<proteinExistence type="predicted"/>
<organism evidence="2 3">
    <name type="scientific">Levilactobacillus fuyuanensis</name>
    <dbReference type="NCBI Taxonomy" id="2486022"/>
    <lineage>
        <taxon>Bacteria</taxon>
        <taxon>Bacillati</taxon>
        <taxon>Bacillota</taxon>
        <taxon>Bacilli</taxon>
        <taxon>Lactobacillales</taxon>
        <taxon>Lactobacillaceae</taxon>
        <taxon>Levilactobacillus</taxon>
    </lineage>
</organism>
<feature type="transmembrane region" description="Helical" evidence="1">
    <location>
        <begin position="31"/>
        <end position="49"/>
    </location>
</feature>
<reference evidence="3" key="1">
    <citation type="journal article" date="2019" name="Int. J. Syst. Evol. Microbiol.">
        <title>The Global Catalogue of Microorganisms (GCM) 10K type strain sequencing project: providing services to taxonomists for standard genome sequencing and annotation.</title>
        <authorList>
            <consortium name="The Broad Institute Genomics Platform"/>
            <consortium name="The Broad Institute Genome Sequencing Center for Infectious Disease"/>
            <person name="Wu L."/>
            <person name="Ma J."/>
        </authorList>
    </citation>
    <scope>NUCLEOTIDE SEQUENCE [LARGE SCALE GENOMIC DNA]</scope>
    <source>
        <strain evidence="3">CCM 8906</strain>
    </source>
</reference>
<protein>
    <submittedName>
        <fullName evidence="2">DMT family transporter</fullName>
    </submittedName>
</protein>
<dbReference type="InterPro" id="IPR006750">
    <property type="entry name" value="YdcZ"/>
</dbReference>
<evidence type="ECO:0000313" key="2">
    <source>
        <dbReference type="EMBL" id="MFD1549568.1"/>
    </source>
</evidence>
<keyword evidence="1" id="KW-0472">Membrane</keyword>
<comment type="caution">
    <text evidence="2">The sequence shown here is derived from an EMBL/GenBank/DDBJ whole genome shotgun (WGS) entry which is preliminary data.</text>
</comment>
<feature type="transmembrane region" description="Helical" evidence="1">
    <location>
        <begin position="301"/>
        <end position="318"/>
    </location>
</feature>
<accession>A0ABW4H491</accession>
<feature type="transmembrane region" description="Helical" evidence="1">
    <location>
        <begin position="266"/>
        <end position="289"/>
    </location>
</feature>
<keyword evidence="1" id="KW-0812">Transmembrane</keyword>
<feature type="transmembrane region" description="Helical" evidence="1">
    <location>
        <begin position="70"/>
        <end position="89"/>
    </location>
</feature>
<evidence type="ECO:0000256" key="1">
    <source>
        <dbReference type="SAM" id="Phobius"/>
    </source>
</evidence>
<feature type="transmembrane region" description="Helical" evidence="1">
    <location>
        <begin position="169"/>
        <end position="189"/>
    </location>
</feature>
<keyword evidence="3" id="KW-1185">Reference proteome</keyword>
<gene>
    <name evidence="2" type="ORF">ACFQ5T_07635</name>
</gene>
<keyword evidence="1" id="KW-1133">Transmembrane helix</keyword>
<feature type="transmembrane region" description="Helical" evidence="1">
    <location>
        <begin position="240"/>
        <end position="260"/>
    </location>
</feature>
<dbReference type="Pfam" id="PF04657">
    <property type="entry name" value="DMT_YdcZ"/>
    <property type="match status" value="2"/>
</dbReference>
<feature type="transmembrane region" description="Helical" evidence="1">
    <location>
        <begin position="127"/>
        <end position="149"/>
    </location>
</feature>